<dbReference type="OMA" id="TEEDKWI"/>
<sequence>MAVFRVVLLAVTLATVNGFQAYLPSSVPRRAHGRSCFLRSNRRVAVGSLRMGYLDDLDPPKAKTTDGKGNQIMPDMDYKGFIDGEGFDGGDGQVGVVGDGKNAMEEFEDRMVIDNSIGGAGRGKVAGGSSGNRIDKRWNAWGADSTDNSVKDQLKADGMVDIDIFTGEDKKQVQRQQYENWFNQQKQWQAERKLRDQMEALNNGKRQKDTDDYKSLLNKGVTSETLNEDELENVIFATGAKGIDNTEILKKNDWKPVKAGFRIDGEFEIMGQGLATIPVEPNSMVSEQYIARFTEDSAPEFVVAKTGYDLGEREVTGALPRRGNPVEFTVRFNPSGPVAEPKLATLVIDTEDNWKWTFKITGRT</sequence>
<evidence type="ECO:0000256" key="1">
    <source>
        <dbReference type="SAM" id="SignalP"/>
    </source>
</evidence>
<accession>A0A7S4K3L0</accession>
<protein>
    <submittedName>
        <fullName evidence="2">Uncharacterized protein</fullName>
    </submittedName>
</protein>
<reference evidence="2" key="1">
    <citation type="submission" date="2021-01" db="EMBL/GenBank/DDBJ databases">
        <authorList>
            <person name="Corre E."/>
            <person name="Pelletier E."/>
            <person name="Niang G."/>
            <person name="Scheremetjew M."/>
            <person name="Finn R."/>
            <person name="Kale V."/>
            <person name="Holt S."/>
            <person name="Cochrane G."/>
            <person name="Meng A."/>
            <person name="Brown T."/>
            <person name="Cohen L."/>
        </authorList>
    </citation>
    <scope>NUCLEOTIDE SEQUENCE</scope>
    <source>
        <strain evidence="2">CCMP 2712</strain>
    </source>
</reference>
<dbReference type="AlphaFoldDB" id="A0A7S4K3L0"/>
<feature type="signal peptide" evidence="1">
    <location>
        <begin position="1"/>
        <end position="18"/>
    </location>
</feature>
<proteinExistence type="predicted"/>
<organism evidence="2">
    <name type="scientific">Guillardia theta</name>
    <name type="common">Cryptophyte</name>
    <name type="synonym">Cryptomonas phi</name>
    <dbReference type="NCBI Taxonomy" id="55529"/>
    <lineage>
        <taxon>Eukaryota</taxon>
        <taxon>Cryptophyceae</taxon>
        <taxon>Pyrenomonadales</taxon>
        <taxon>Geminigeraceae</taxon>
        <taxon>Guillardia</taxon>
    </lineage>
</organism>
<name>A0A7S4K3L0_GUITH</name>
<gene>
    <name evidence="2" type="ORF">GTHE00462_LOCUS9286</name>
</gene>
<feature type="chain" id="PRO_5031486745" evidence="1">
    <location>
        <begin position="19"/>
        <end position="364"/>
    </location>
</feature>
<keyword evidence="1" id="KW-0732">Signal</keyword>
<dbReference type="EMBL" id="HBKN01011839">
    <property type="protein sequence ID" value="CAE2282137.1"/>
    <property type="molecule type" value="Transcribed_RNA"/>
</dbReference>
<evidence type="ECO:0000313" key="2">
    <source>
        <dbReference type="EMBL" id="CAE2282137.1"/>
    </source>
</evidence>